<proteinExistence type="inferred from homology"/>
<comment type="subcellular location">
    <subcellularLocation>
        <location evidence="2">Cytoplasm</location>
    </subcellularLocation>
</comment>
<organism evidence="3 4">
    <name type="scientific">Aquimarina algicola</name>
    <dbReference type="NCBI Taxonomy" id="2589995"/>
    <lineage>
        <taxon>Bacteria</taxon>
        <taxon>Pseudomonadati</taxon>
        <taxon>Bacteroidota</taxon>
        <taxon>Flavobacteriia</taxon>
        <taxon>Flavobacteriales</taxon>
        <taxon>Flavobacteriaceae</taxon>
        <taxon>Aquimarina</taxon>
    </lineage>
</organism>
<evidence type="ECO:0000313" key="3">
    <source>
        <dbReference type="EMBL" id="TPN83443.1"/>
    </source>
</evidence>
<dbReference type="GO" id="GO:0005737">
    <property type="term" value="C:cytoplasm"/>
    <property type="evidence" value="ECO:0007669"/>
    <property type="project" value="UniProtKB-SubCell"/>
</dbReference>
<dbReference type="InterPro" id="IPR036822">
    <property type="entry name" value="CutC-like_dom_sf"/>
</dbReference>
<dbReference type="Gene3D" id="3.20.20.380">
    <property type="entry name" value="Copper homeostasis (CutC) domain"/>
    <property type="match status" value="1"/>
</dbReference>
<dbReference type="PANTHER" id="PTHR12598:SF0">
    <property type="entry name" value="COPPER HOMEOSTASIS PROTEIN CUTC HOMOLOG"/>
    <property type="match status" value="1"/>
</dbReference>
<comment type="similarity">
    <text evidence="1 2">Belongs to the CutC family.</text>
</comment>
<comment type="caution">
    <text evidence="3">The sequence shown here is derived from an EMBL/GenBank/DDBJ whole genome shotgun (WGS) entry which is preliminary data.</text>
</comment>
<sequence length="214" mass="24034">MKFLKEACVENVEQAILAEKKGADRIELCADLISGGISPSYQTVRKAKEKLSIPVRVMIRPRKGNFVYSEAEFETMKEYIRFCKKEKVDGVVFGILNLDNTLDIERIKELTAIAFPLDIVIHKAIDETPDIIKSLYQLIELDTITTVLTSGGKLSAKEGRYTLKEMIAISKNKIEILPAGSITDQNILELHQLLNATSYHGRKIVGNLQENNLL</sequence>
<accession>A0A504J765</accession>
<dbReference type="PANTHER" id="PTHR12598">
    <property type="entry name" value="COPPER HOMEOSTASIS PROTEIN CUTC"/>
    <property type="match status" value="1"/>
</dbReference>
<reference evidence="3 4" key="1">
    <citation type="submission" date="2019-06" db="EMBL/GenBank/DDBJ databases">
        <authorList>
            <person name="Meng X."/>
        </authorList>
    </citation>
    <scope>NUCLEOTIDE SEQUENCE [LARGE SCALE GENOMIC DNA]</scope>
    <source>
        <strain evidence="3 4">M625</strain>
    </source>
</reference>
<dbReference type="Proteomes" id="UP000315540">
    <property type="component" value="Unassembled WGS sequence"/>
</dbReference>
<dbReference type="AlphaFoldDB" id="A0A504J765"/>
<dbReference type="Pfam" id="PF03932">
    <property type="entry name" value="CutC"/>
    <property type="match status" value="1"/>
</dbReference>
<dbReference type="OrthoDB" id="9815677at2"/>
<keyword evidence="4" id="KW-1185">Reference proteome</keyword>
<keyword evidence="2" id="KW-0963">Cytoplasm</keyword>
<dbReference type="InterPro" id="IPR005627">
    <property type="entry name" value="CutC-like"/>
</dbReference>
<evidence type="ECO:0000256" key="2">
    <source>
        <dbReference type="HAMAP-Rule" id="MF_00795"/>
    </source>
</evidence>
<dbReference type="GO" id="GO:0005507">
    <property type="term" value="F:copper ion binding"/>
    <property type="evidence" value="ECO:0007669"/>
    <property type="project" value="TreeGrafter"/>
</dbReference>
<evidence type="ECO:0000313" key="4">
    <source>
        <dbReference type="Proteomes" id="UP000315540"/>
    </source>
</evidence>
<dbReference type="RefSeq" id="WP_140595617.1">
    <property type="nucleotide sequence ID" value="NZ_VFWZ01000007.1"/>
</dbReference>
<gene>
    <name evidence="2" type="primary">cutC</name>
    <name evidence="3" type="ORF">FHK87_19690</name>
</gene>
<name>A0A504J765_9FLAO</name>
<dbReference type="EMBL" id="VFWZ01000007">
    <property type="protein sequence ID" value="TPN83443.1"/>
    <property type="molecule type" value="Genomic_DNA"/>
</dbReference>
<comment type="caution">
    <text evidence="2">Once thought to be involved in copper homeostasis, experiments in E.coli have shown this is not the case.</text>
</comment>
<evidence type="ECO:0000256" key="1">
    <source>
        <dbReference type="ARBA" id="ARBA00007768"/>
    </source>
</evidence>
<protein>
    <recommendedName>
        <fullName evidence="2">PF03932 family protein CutC</fullName>
    </recommendedName>
</protein>
<dbReference type="HAMAP" id="MF_00795">
    <property type="entry name" value="CutC"/>
    <property type="match status" value="1"/>
</dbReference>
<dbReference type="SUPFAM" id="SSF110395">
    <property type="entry name" value="CutC-like"/>
    <property type="match status" value="1"/>
</dbReference>